<keyword evidence="5" id="KW-1185">Reference proteome</keyword>
<evidence type="ECO:0000256" key="2">
    <source>
        <dbReference type="SAM" id="Phobius"/>
    </source>
</evidence>
<sequence length="258" mass="29882">MGIYSCFRGNIKVLVSIIVIILGVLLYKKYEELQHITTKQKGHRLVFSQEQLTQYNGHIQDKLYLAVLGQVFDVTDGRKHYDQGSSYHYFVGKDGSRALVTGDFKDESSMKDYVLDLSCNDLSSLLNWRQTYRKKYKFVGFLNGRYYDEYGTETNYLKQFKSKLKECKVEKMNQEKENLKYPPCNIAWSEEEGSRVWCTKTSGGIARNWVGVPRQLFTPGEEKPRCVCVNYDMESGSTNLLKKYPDCPDTATMCKFNT</sequence>
<protein>
    <submittedName>
        <fullName evidence="4">Neuferricin</fullName>
    </submittedName>
</protein>
<dbReference type="GO" id="GO:0016020">
    <property type="term" value="C:membrane"/>
    <property type="evidence" value="ECO:0007669"/>
    <property type="project" value="TreeGrafter"/>
</dbReference>
<dbReference type="SUPFAM" id="SSF55856">
    <property type="entry name" value="Cytochrome b5-like heme/steroid binding domain"/>
    <property type="match status" value="1"/>
</dbReference>
<dbReference type="InterPro" id="IPR036400">
    <property type="entry name" value="Cyt_B5-like_heme/steroid_sf"/>
</dbReference>
<accession>A0A194PG26</accession>
<reference evidence="4 5" key="1">
    <citation type="journal article" date="2015" name="Nat. Commun.">
        <title>Outbred genome sequencing and CRISPR/Cas9 gene editing in butterflies.</title>
        <authorList>
            <person name="Li X."/>
            <person name="Fan D."/>
            <person name="Zhang W."/>
            <person name="Liu G."/>
            <person name="Zhang L."/>
            <person name="Zhao L."/>
            <person name="Fang X."/>
            <person name="Chen L."/>
            <person name="Dong Y."/>
            <person name="Chen Y."/>
            <person name="Ding Y."/>
            <person name="Zhao R."/>
            <person name="Feng M."/>
            <person name="Zhu Y."/>
            <person name="Feng Y."/>
            <person name="Jiang X."/>
            <person name="Zhu D."/>
            <person name="Xiang H."/>
            <person name="Feng X."/>
            <person name="Li S."/>
            <person name="Wang J."/>
            <person name="Zhang G."/>
            <person name="Kronforst M.R."/>
            <person name="Wang W."/>
        </authorList>
    </citation>
    <scope>NUCLEOTIDE SEQUENCE [LARGE SCALE GENOMIC DNA]</scope>
    <source>
        <strain evidence="4">Ya'a_city_454_Px</strain>
        <tissue evidence="4">Whole body</tissue>
    </source>
</reference>
<comment type="similarity">
    <text evidence="1">Belongs to the cytochrome b5 family. MAPR subfamily.</text>
</comment>
<dbReference type="GO" id="GO:0012505">
    <property type="term" value="C:endomembrane system"/>
    <property type="evidence" value="ECO:0007669"/>
    <property type="project" value="TreeGrafter"/>
</dbReference>
<evidence type="ECO:0000259" key="3">
    <source>
        <dbReference type="SMART" id="SM01117"/>
    </source>
</evidence>
<dbReference type="PANTHER" id="PTHR10281">
    <property type="entry name" value="MEMBRANE-ASSOCIATED PROGESTERONE RECEPTOR COMPONENT-RELATED"/>
    <property type="match status" value="1"/>
</dbReference>
<feature type="domain" description="Cytochrome b5 heme-binding" evidence="3">
    <location>
        <begin position="47"/>
        <end position="143"/>
    </location>
</feature>
<dbReference type="SMART" id="SM01117">
    <property type="entry name" value="Cyt-b5"/>
    <property type="match status" value="1"/>
</dbReference>
<dbReference type="EMBL" id="KQ459606">
    <property type="protein sequence ID" value="KPI91654.1"/>
    <property type="molecule type" value="Genomic_DNA"/>
</dbReference>
<evidence type="ECO:0000313" key="4">
    <source>
        <dbReference type="EMBL" id="KPI91654.1"/>
    </source>
</evidence>
<proteinExistence type="inferred from homology"/>
<feature type="transmembrane region" description="Helical" evidence="2">
    <location>
        <begin position="9"/>
        <end position="27"/>
    </location>
</feature>
<dbReference type="InterPro" id="IPR050577">
    <property type="entry name" value="MAPR/NEUFC/NENF-like"/>
</dbReference>
<evidence type="ECO:0000256" key="1">
    <source>
        <dbReference type="ARBA" id="ARBA00038357"/>
    </source>
</evidence>
<dbReference type="Pfam" id="PF00173">
    <property type="entry name" value="Cyt-b5"/>
    <property type="match status" value="1"/>
</dbReference>
<gene>
    <name evidence="4" type="ORF">RR46_15158</name>
</gene>
<name>A0A194PG26_PAPXU</name>
<dbReference type="AlphaFoldDB" id="A0A194PG26"/>
<keyword evidence="2" id="KW-0812">Transmembrane</keyword>
<keyword evidence="2" id="KW-1133">Transmembrane helix</keyword>
<dbReference type="Gene3D" id="3.10.120.10">
    <property type="entry name" value="Cytochrome b5-like heme/steroid binding domain"/>
    <property type="match status" value="1"/>
</dbReference>
<dbReference type="PANTHER" id="PTHR10281:SF4">
    <property type="entry name" value="NEUFERRICIN"/>
    <property type="match status" value="1"/>
</dbReference>
<dbReference type="InterPro" id="IPR001199">
    <property type="entry name" value="Cyt_B5-like_heme/steroid-bd"/>
</dbReference>
<evidence type="ECO:0000313" key="5">
    <source>
        <dbReference type="Proteomes" id="UP000053268"/>
    </source>
</evidence>
<dbReference type="Proteomes" id="UP000053268">
    <property type="component" value="Unassembled WGS sequence"/>
</dbReference>
<keyword evidence="2" id="KW-0472">Membrane</keyword>
<organism evidence="4 5">
    <name type="scientific">Papilio xuthus</name>
    <name type="common">Asian swallowtail butterfly</name>
    <dbReference type="NCBI Taxonomy" id="66420"/>
    <lineage>
        <taxon>Eukaryota</taxon>
        <taxon>Metazoa</taxon>
        <taxon>Ecdysozoa</taxon>
        <taxon>Arthropoda</taxon>
        <taxon>Hexapoda</taxon>
        <taxon>Insecta</taxon>
        <taxon>Pterygota</taxon>
        <taxon>Neoptera</taxon>
        <taxon>Endopterygota</taxon>
        <taxon>Lepidoptera</taxon>
        <taxon>Glossata</taxon>
        <taxon>Ditrysia</taxon>
        <taxon>Papilionoidea</taxon>
        <taxon>Papilionidae</taxon>
        <taxon>Papilioninae</taxon>
        <taxon>Papilio</taxon>
    </lineage>
</organism>